<evidence type="ECO:0000313" key="2">
    <source>
        <dbReference type="Proteomes" id="UP000799755"/>
    </source>
</evidence>
<organism evidence="1 2">
    <name type="scientific">Lindgomyces ingoldianus</name>
    <dbReference type="NCBI Taxonomy" id="673940"/>
    <lineage>
        <taxon>Eukaryota</taxon>
        <taxon>Fungi</taxon>
        <taxon>Dikarya</taxon>
        <taxon>Ascomycota</taxon>
        <taxon>Pezizomycotina</taxon>
        <taxon>Dothideomycetes</taxon>
        <taxon>Pleosporomycetidae</taxon>
        <taxon>Pleosporales</taxon>
        <taxon>Lindgomycetaceae</taxon>
        <taxon>Lindgomyces</taxon>
    </lineage>
</organism>
<proteinExistence type="predicted"/>
<comment type="caution">
    <text evidence="1">The sequence shown here is derived from an EMBL/GenBank/DDBJ whole genome shotgun (WGS) entry which is preliminary data.</text>
</comment>
<dbReference type="Proteomes" id="UP000799755">
    <property type="component" value="Unassembled WGS sequence"/>
</dbReference>
<protein>
    <submittedName>
        <fullName evidence="1">Uncharacterized protein</fullName>
    </submittedName>
</protein>
<name>A0ACB6RCD0_9PLEO</name>
<gene>
    <name evidence="1" type="ORF">BDR25DRAFT_379806</name>
</gene>
<dbReference type="EMBL" id="MU003495">
    <property type="protein sequence ID" value="KAF2476121.1"/>
    <property type="molecule type" value="Genomic_DNA"/>
</dbReference>
<keyword evidence="2" id="KW-1185">Reference proteome</keyword>
<accession>A0ACB6RCD0</accession>
<sequence length="650" mass="71806">MQEQQSEVTPFQNSRVRQAEQLPNTQMSNPAYHGLSQNIQREEGLSPGLEDTDAATPAISKSTHNRALSRPWRPKHHVPWLPFLALFGALASIAAAGVVLSVSHRHPIKVWPEEITPSVCLAIIAAVGGVCIDYAMREGATLAWWIRSLRPATLQEIHRQWAVGDSLYYALTMFSWPLNVVAVARIVVAMCVIYGTILQRSTTTGTWESVTEGNLTLQMATETTVNFSTTASNISQSDSFRAVNVLSPWFVDVLKDHIANRPIEGYVQNCNGTCIGTIQGFGLNGSCSAIRSEHQDWAQKFYNENRTDATLFNVSFPILDEPKIAGPIGTNFDPEDYPQLIFNISFWSPDAPTYGNHSGVGTSPDGNYTFCPGVIKSLSCSYFIDVVEFPVTINRTIISLNSKGPFKLSNHVRKMNRENWLELAGFQVAARNLFSSSAEITSPSITSITSTLTKQYPVQIVVWDLNAIGSLASEHYIPPSTINQVSDYPNTCSLGYSDPTEQILVSLANLIFRASVAGGRAQPRLTNYNQEIPVQQRNTEIVFISHYEFFVAAATIMFFGILSASLTYYGWWKLGRMVSLSPLEIAKAIPDELLRGDGTSNAEIVQLLKVVGNRQLRYGEVFGADDSSIRVLRFGHPNNVITPRPGDLFD</sequence>
<reference evidence="1" key="1">
    <citation type="journal article" date="2020" name="Stud. Mycol.">
        <title>101 Dothideomycetes genomes: a test case for predicting lifestyles and emergence of pathogens.</title>
        <authorList>
            <person name="Haridas S."/>
            <person name="Albert R."/>
            <person name="Binder M."/>
            <person name="Bloem J."/>
            <person name="Labutti K."/>
            <person name="Salamov A."/>
            <person name="Andreopoulos B."/>
            <person name="Baker S."/>
            <person name="Barry K."/>
            <person name="Bills G."/>
            <person name="Bluhm B."/>
            <person name="Cannon C."/>
            <person name="Castanera R."/>
            <person name="Culley D."/>
            <person name="Daum C."/>
            <person name="Ezra D."/>
            <person name="Gonzalez J."/>
            <person name="Henrissat B."/>
            <person name="Kuo A."/>
            <person name="Liang C."/>
            <person name="Lipzen A."/>
            <person name="Lutzoni F."/>
            <person name="Magnuson J."/>
            <person name="Mondo S."/>
            <person name="Nolan M."/>
            <person name="Ohm R."/>
            <person name="Pangilinan J."/>
            <person name="Park H.-J."/>
            <person name="Ramirez L."/>
            <person name="Alfaro M."/>
            <person name="Sun H."/>
            <person name="Tritt A."/>
            <person name="Yoshinaga Y."/>
            <person name="Zwiers L.-H."/>
            <person name="Turgeon B."/>
            <person name="Goodwin S."/>
            <person name="Spatafora J."/>
            <person name="Crous P."/>
            <person name="Grigoriev I."/>
        </authorList>
    </citation>
    <scope>NUCLEOTIDE SEQUENCE</scope>
    <source>
        <strain evidence="1">ATCC 200398</strain>
    </source>
</reference>
<evidence type="ECO:0000313" key="1">
    <source>
        <dbReference type="EMBL" id="KAF2476121.1"/>
    </source>
</evidence>